<dbReference type="PANTHER" id="PTHR42839">
    <property type="entry name" value="ISOCHORISMATE SYNTHASE ENTC"/>
    <property type="match status" value="1"/>
</dbReference>
<protein>
    <recommendedName>
        <fullName evidence="3">isochorismate synthase</fullName>
        <ecNumber evidence="3">5.4.4.2</ecNumber>
    </recommendedName>
    <alternativeName>
        <fullName evidence="5">Isochorismate mutase</fullName>
    </alternativeName>
</protein>
<comment type="similarity">
    <text evidence="2">Belongs to the isochorismate synthase family.</text>
</comment>
<dbReference type="Gene3D" id="3.60.120.10">
    <property type="entry name" value="Anthranilate synthase"/>
    <property type="match status" value="1"/>
</dbReference>
<accession>A0A059L6G4</accession>
<evidence type="ECO:0000256" key="5">
    <source>
        <dbReference type="ARBA" id="ARBA00041564"/>
    </source>
</evidence>
<dbReference type="AlphaFoldDB" id="A0A059L6G4"/>
<dbReference type="InterPro" id="IPR005801">
    <property type="entry name" value="ADC_synthase"/>
</dbReference>
<dbReference type="NCBIfam" id="TIGR00543">
    <property type="entry name" value="isochor_syn"/>
    <property type="match status" value="1"/>
</dbReference>
<dbReference type="eggNOG" id="COG1169">
    <property type="taxonomic scope" value="Bacteria"/>
</dbReference>
<reference evidence="7 8" key="1">
    <citation type="submission" date="2013-12" db="EMBL/GenBank/DDBJ databases">
        <authorList>
            <person name="Formusa P.A."/>
            <person name="Habash M."/>
            <person name="Lee H."/>
            <person name="Trevors J.T."/>
        </authorList>
    </citation>
    <scope>NUCLEOTIDE SEQUENCE [LARGE SCALE GENOMIC DNA]</scope>
    <source>
        <strain evidence="7 8">PD30</strain>
    </source>
</reference>
<dbReference type="NCBIfam" id="NF005459">
    <property type="entry name" value="PRK07054.1"/>
    <property type="match status" value="1"/>
</dbReference>
<sequence>MSMVDMDFTGLRICFDEAHKKAQGTNARVLATFSCVMEKLDAVSLLERAQWSDVPYAFLESRHPSISMFGWGDEVEVTAFGENRFTQVQEAWEALLENAVSHGPLGPRLIGGFRFDVNGERDNRWQEFPDARMTLYKSLAVHTPVKSWLLCHCSIGPDADPAALVEDFRRHIGSIYNSTKKPAHSSSEYTLVDTQDDKRWQSKVSSAVEQIRRNLLKKVVLARSVQQIHDEPLNVAALISTLRNGSQAHLFAFRRSNSCFVGATPERLVSVSDGSLHTHALAGTTRRDDSHLIDLQLGAALLDSEKERHEHALVVEAIRDSLAPFVSELVVPEVPILHYLPKVQHLSTPIHARVKQGVSVLSIVEAMHPTPAVAGHVRDIALDYIRDHEQLDRGWYAAPLGWVDSKGSGDFIVGLRSALVLGVNCYLFAGCGIVSDSDPEQEYLETCLKLSGLQEAIVRSAQPVISEMSA</sequence>
<dbReference type="InterPro" id="IPR015890">
    <property type="entry name" value="Chorismate_C"/>
</dbReference>
<comment type="catalytic activity">
    <reaction evidence="1">
        <text>chorismate = isochorismate</text>
        <dbReference type="Rhea" id="RHEA:18985"/>
        <dbReference type="ChEBI" id="CHEBI:29748"/>
        <dbReference type="ChEBI" id="CHEBI:29780"/>
        <dbReference type="EC" id="5.4.4.2"/>
    </reaction>
</comment>
<evidence type="ECO:0000256" key="1">
    <source>
        <dbReference type="ARBA" id="ARBA00000799"/>
    </source>
</evidence>
<evidence type="ECO:0000313" key="7">
    <source>
        <dbReference type="EMBL" id="KDD69579.1"/>
    </source>
</evidence>
<feature type="domain" description="Chorismate-utilising enzyme C-terminal" evidence="6">
    <location>
        <begin position="197"/>
        <end position="449"/>
    </location>
</feature>
<comment type="caution">
    <text evidence="7">The sequence shown here is derived from an EMBL/GenBank/DDBJ whole genome shotgun (WGS) entry which is preliminary data.</text>
</comment>
<evidence type="ECO:0000259" key="6">
    <source>
        <dbReference type="Pfam" id="PF00425"/>
    </source>
</evidence>
<proteinExistence type="inferred from homology"/>
<dbReference type="GO" id="GO:0008909">
    <property type="term" value="F:isochorismate synthase activity"/>
    <property type="evidence" value="ECO:0007669"/>
    <property type="project" value="UniProtKB-EC"/>
</dbReference>
<dbReference type="Pfam" id="PF00425">
    <property type="entry name" value="Chorismate_bind"/>
    <property type="match status" value="1"/>
</dbReference>
<evidence type="ECO:0000256" key="4">
    <source>
        <dbReference type="ARBA" id="ARBA00023235"/>
    </source>
</evidence>
<dbReference type="InterPro" id="IPR004561">
    <property type="entry name" value="IsoChor_synthase"/>
</dbReference>
<dbReference type="SUPFAM" id="SSF56322">
    <property type="entry name" value="ADC synthase"/>
    <property type="match status" value="1"/>
</dbReference>
<evidence type="ECO:0000256" key="3">
    <source>
        <dbReference type="ARBA" id="ARBA00012824"/>
    </source>
</evidence>
<name>A0A059L6G4_9PSED</name>
<evidence type="ECO:0000313" key="8">
    <source>
        <dbReference type="Proteomes" id="UP000026739"/>
    </source>
</evidence>
<dbReference type="RefSeq" id="WP_050482791.1">
    <property type="nucleotide sequence ID" value="NZ_AZQQ01000066.1"/>
</dbReference>
<gene>
    <name evidence="7" type="ORF">V466_08850</name>
</gene>
<organism evidence="7 8">
    <name type="scientific">Pseudomonas mandelii PD30</name>
    <dbReference type="NCBI Taxonomy" id="1419583"/>
    <lineage>
        <taxon>Bacteria</taxon>
        <taxon>Pseudomonadati</taxon>
        <taxon>Pseudomonadota</taxon>
        <taxon>Gammaproteobacteria</taxon>
        <taxon>Pseudomonadales</taxon>
        <taxon>Pseudomonadaceae</taxon>
        <taxon>Pseudomonas</taxon>
    </lineage>
</organism>
<dbReference type="EC" id="5.4.4.2" evidence="3"/>
<dbReference type="PANTHER" id="PTHR42839:SF2">
    <property type="entry name" value="ISOCHORISMATE SYNTHASE ENTC"/>
    <property type="match status" value="1"/>
</dbReference>
<evidence type="ECO:0000256" key="2">
    <source>
        <dbReference type="ARBA" id="ARBA00005297"/>
    </source>
</evidence>
<keyword evidence="4" id="KW-0413">Isomerase</keyword>
<dbReference type="EMBL" id="AZQQ01000066">
    <property type="protein sequence ID" value="KDD69579.1"/>
    <property type="molecule type" value="Genomic_DNA"/>
</dbReference>
<dbReference type="Proteomes" id="UP000026739">
    <property type="component" value="Unassembled WGS sequence"/>
</dbReference>